<name>A0ABV0ELI4_9ENTE</name>
<comment type="caution">
    <text evidence="2">The sequence shown here is derived from an EMBL/GenBank/DDBJ whole genome shotgun (WGS) entry which is preliminary data.</text>
</comment>
<feature type="domain" description="Siphovirus-type tail component RIFT-related" evidence="1">
    <location>
        <begin position="61"/>
        <end position="141"/>
    </location>
</feature>
<evidence type="ECO:0000313" key="3">
    <source>
        <dbReference type="Proteomes" id="UP000664357"/>
    </source>
</evidence>
<dbReference type="RefSeq" id="WP_207704233.1">
    <property type="nucleotide sequence ID" value="NZ_JAFREL020000001.1"/>
</dbReference>
<evidence type="ECO:0000259" key="1">
    <source>
        <dbReference type="Pfam" id="PF05709"/>
    </source>
</evidence>
<dbReference type="Proteomes" id="UP000664357">
    <property type="component" value="Unassembled WGS sequence"/>
</dbReference>
<keyword evidence="3" id="KW-1185">Reference proteome</keyword>
<gene>
    <name evidence="2" type="ORF">JZO67_000172</name>
</gene>
<dbReference type="InterPro" id="IPR006520">
    <property type="entry name" value="Dit_BPSPP_N"/>
</dbReference>
<dbReference type="Pfam" id="PF05709">
    <property type="entry name" value="Sipho_tail"/>
    <property type="match status" value="1"/>
</dbReference>
<dbReference type="NCBIfam" id="TIGR01633">
    <property type="entry name" value="phi3626_gp14_N"/>
    <property type="match status" value="1"/>
</dbReference>
<dbReference type="EMBL" id="JAFREL020000001">
    <property type="protein sequence ID" value="MEO1768262.1"/>
    <property type="molecule type" value="Genomic_DNA"/>
</dbReference>
<dbReference type="InterPro" id="IPR008841">
    <property type="entry name" value="Siphovirus-type_tail_N"/>
</dbReference>
<reference evidence="2 3" key="1">
    <citation type="submission" date="2024-02" db="EMBL/GenBank/DDBJ databases">
        <title>The Genome Sequence of Enterococcus sp. DIV0159.</title>
        <authorList>
            <person name="Earl A."/>
            <person name="Manson A."/>
            <person name="Gilmore M."/>
            <person name="Sanders J."/>
            <person name="Shea T."/>
            <person name="Howe W."/>
            <person name="Livny J."/>
            <person name="Cuomo C."/>
            <person name="Neafsey D."/>
            <person name="Birren B."/>
        </authorList>
    </citation>
    <scope>NUCLEOTIDE SEQUENCE [LARGE SCALE GENOMIC DNA]</scope>
    <source>
        <strain evidence="2 3">665A</strain>
    </source>
</reference>
<accession>A0ABV0ELI4</accession>
<evidence type="ECO:0000313" key="2">
    <source>
        <dbReference type="EMBL" id="MEO1768262.1"/>
    </source>
</evidence>
<dbReference type="Gene3D" id="2.60.120.860">
    <property type="match status" value="1"/>
</dbReference>
<dbReference type="Gene3D" id="2.40.30.200">
    <property type="match status" value="1"/>
</dbReference>
<protein>
    <recommendedName>
        <fullName evidence="1">Siphovirus-type tail component RIFT-related domain-containing protein</fullName>
    </recommendedName>
</protein>
<organism evidence="2 3">
    <name type="scientific">Candidatus Enterococcus ferrettii</name>
    <dbReference type="NCBI Taxonomy" id="2815324"/>
    <lineage>
        <taxon>Bacteria</taxon>
        <taxon>Bacillati</taxon>
        <taxon>Bacillota</taxon>
        <taxon>Bacilli</taxon>
        <taxon>Lactobacillales</taxon>
        <taxon>Enterococcaceae</taxon>
        <taxon>Enterococcus</taxon>
    </lineage>
</organism>
<proteinExistence type="predicted"/>
<sequence length="259" mass="29436">MIYEFRDTIAGASSEDYGHLPTSAMMYNGQYIENVIEGYRTLKVTGREMISLDISSDAVRVGTIVSEQRVNPRVLTVEYLLSDNDPEELQNKFKKLMLFLYQEEDVEITFNDDPQIYYYGRYSESDDVPGDSNSVISSFTIYCQDPRKYSKLKETGNSITINSPLQTTPERLEVKLVRNSSLKIRNKNTGIEIRITGAAIYAGDFVVFDFDLGLIFVNGNDMTKIADLNSGFENFVIRRGDILECDNGSMAIYAREVYL</sequence>